<dbReference type="GO" id="GO:0005737">
    <property type="term" value="C:cytoplasm"/>
    <property type="evidence" value="ECO:0007669"/>
    <property type="project" value="TreeGrafter"/>
</dbReference>
<evidence type="ECO:0000256" key="1">
    <source>
        <dbReference type="ARBA" id="ARBA00022741"/>
    </source>
</evidence>
<dbReference type="SMART" id="SM00382">
    <property type="entry name" value="AAA"/>
    <property type="match status" value="1"/>
</dbReference>
<dbReference type="EMBL" id="JAPDFW010000057">
    <property type="protein sequence ID" value="KAJ5077548.1"/>
    <property type="molecule type" value="Genomic_DNA"/>
</dbReference>
<dbReference type="InterPro" id="IPR050130">
    <property type="entry name" value="ClpA_ClpB"/>
</dbReference>
<evidence type="ECO:0000313" key="5">
    <source>
        <dbReference type="EMBL" id="KAJ5077548.1"/>
    </source>
</evidence>
<dbReference type="Gene3D" id="3.40.50.300">
    <property type="entry name" value="P-loop containing nucleotide triphosphate hydrolases"/>
    <property type="match status" value="1"/>
</dbReference>
<name>A0A9Q0RFC1_ANAIG</name>
<dbReference type="PANTHER" id="PTHR11638:SF145">
    <property type="entry name" value="CLPA_B PROTEASE ATP BINDING SUBUNIT-RELATED"/>
    <property type="match status" value="1"/>
</dbReference>
<dbReference type="OrthoDB" id="19623at2759"/>
<dbReference type="PANTHER" id="PTHR11638">
    <property type="entry name" value="ATP-DEPENDENT CLP PROTEASE"/>
    <property type="match status" value="1"/>
</dbReference>
<keyword evidence="5" id="KW-0346">Stress response</keyword>
<dbReference type="Proteomes" id="UP001149090">
    <property type="component" value="Unassembled WGS sequence"/>
</dbReference>
<dbReference type="Pfam" id="PF07724">
    <property type="entry name" value="AAA_2"/>
    <property type="match status" value="1"/>
</dbReference>
<feature type="domain" description="AAA+ ATPase" evidence="4">
    <location>
        <begin position="98"/>
        <end position="225"/>
    </location>
</feature>
<proteinExistence type="predicted"/>
<keyword evidence="3" id="KW-0732">Signal</keyword>
<dbReference type="InterPro" id="IPR027417">
    <property type="entry name" value="P-loop_NTPase"/>
</dbReference>
<keyword evidence="6" id="KW-1185">Reference proteome</keyword>
<evidence type="ECO:0000259" key="4">
    <source>
        <dbReference type="SMART" id="SM00382"/>
    </source>
</evidence>
<dbReference type="AlphaFoldDB" id="A0A9Q0RFC1"/>
<dbReference type="InterPro" id="IPR003593">
    <property type="entry name" value="AAA+_ATPase"/>
</dbReference>
<evidence type="ECO:0000256" key="2">
    <source>
        <dbReference type="ARBA" id="ARBA00022840"/>
    </source>
</evidence>
<keyword evidence="1" id="KW-0547">Nucleotide-binding</keyword>
<dbReference type="GO" id="GO:0034605">
    <property type="term" value="P:cellular response to heat"/>
    <property type="evidence" value="ECO:0007669"/>
    <property type="project" value="TreeGrafter"/>
</dbReference>
<dbReference type="GO" id="GO:0005524">
    <property type="term" value="F:ATP binding"/>
    <property type="evidence" value="ECO:0007669"/>
    <property type="project" value="UniProtKB-KW"/>
</dbReference>
<organism evidence="5 6">
    <name type="scientific">Anaeramoeba ignava</name>
    <name type="common">Anaerobic marine amoeba</name>
    <dbReference type="NCBI Taxonomy" id="1746090"/>
    <lineage>
        <taxon>Eukaryota</taxon>
        <taxon>Metamonada</taxon>
        <taxon>Anaeramoebidae</taxon>
        <taxon>Anaeramoeba</taxon>
    </lineage>
</organism>
<evidence type="ECO:0000313" key="6">
    <source>
        <dbReference type="Proteomes" id="UP001149090"/>
    </source>
</evidence>
<protein>
    <submittedName>
        <fullName evidence="5">Heat shock protein</fullName>
    </submittedName>
</protein>
<sequence length="359" mass="41961">MKFFFPFFFFLFCLPNLLLSEKVFTNKTLDNFSKPYYKRICLLTGFYCGSFPLRPISPEIMQKKLNSFIFGMEEVIDTVVQALTIHFDEDGDSITESRPLSFYLFGETGTGKTYFVNQLAKVLYTDQKALYKIDCNEYNNIRKSFFKNKMIKHIKTYRFGMIFFDEAEKCADLFQDLLQFFQEGIIEEGPNKADFKNGIIFLASNFPSHLLTNPIYKDFPILDLSPNWMREELIDQISIIFSGSRFFNRIGYFIPFFSHTKEMLKEILSMNLIAFTKANSGKLFRDCIFEDSLIEEIANSAILNAGDAMKLLNNLILSEIKRMSQINFNSEECLIASFVNERYVIRKRKCENNKPIKEL</sequence>
<reference evidence="5" key="1">
    <citation type="submission" date="2022-10" db="EMBL/GenBank/DDBJ databases">
        <title>Novel sulphate-reducing endosymbionts in the free-living metamonad Anaeramoeba.</title>
        <authorList>
            <person name="Jerlstrom-Hultqvist J."/>
            <person name="Cepicka I."/>
            <person name="Gallot-Lavallee L."/>
            <person name="Salas-Leiva D."/>
            <person name="Curtis B.A."/>
            <person name="Zahonova K."/>
            <person name="Pipaliya S."/>
            <person name="Dacks J."/>
            <person name="Roger A.J."/>
        </authorList>
    </citation>
    <scope>NUCLEOTIDE SEQUENCE</scope>
    <source>
        <strain evidence="5">BMAN</strain>
    </source>
</reference>
<dbReference type="InterPro" id="IPR003959">
    <property type="entry name" value="ATPase_AAA_core"/>
</dbReference>
<comment type="caution">
    <text evidence="5">The sequence shown here is derived from an EMBL/GenBank/DDBJ whole genome shotgun (WGS) entry which is preliminary data.</text>
</comment>
<feature type="chain" id="PRO_5040355608" evidence="3">
    <location>
        <begin position="21"/>
        <end position="359"/>
    </location>
</feature>
<accession>A0A9Q0RFC1</accession>
<dbReference type="SUPFAM" id="SSF52540">
    <property type="entry name" value="P-loop containing nucleoside triphosphate hydrolases"/>
    <property type="match status" value="1"/>
</dbReference>
<dbReference type="PRINTS" id="PR00300">
    <property type="entry name" value="CLPPROTEASEA"/>
</dbReference>
<keyword evidence="2" id="KW-0067">ATP-binding</keyword>
<feature type="signal peptide" evidence="3">
    <location>
        <begin position="1"/>
        <end position="20"/>
    </location>
</feature>
<evidence type="ECO:0000256" key="3">
    <source>
        <dbReference type="SAM" id="SignalP"/>
    </source>
</evidence>
<gene>
    <name evidence="5" type="ORF">M0811_05647</name>
</gene>
<dbReference type="InterPro" id="IPR001270">
    <property type="entry name" value="ClpA/B"/>
</dbReference>
<dbReference type="GO" id="GO:0016887">
    <property type="term" value="F:ATP hydrolysis activity"/>
    <property type="evidence" value="ECO:0007669"/>
    <property type="project" value="InterPro"/>
</dbReference>